<dbReference type="InterPro" id="IPR046346">
    <property type="entry name" value="Aminoacid_DH-like_N_sf"/>
</dbReference>
<dbReference type="GO" id="GO:0008652">
    <property type="term" value="P:amino acid biosynthetic process"/>
    <property type="evidence" value="ECO:0007669"/>
    <property type="project" value="UniProtKB-KW"/>
</dbReference>
<dbReference type="HAMAP" id="MF_00222">
    <property type="entry name" value="Shikimate_DH_AroE"/>
    <property type="match status" value="1"/>
</dbReference>
<evidence type="ECO:0000256" key="6">
    <source>
        <dbReference type="HAMAP-Rule" id="MF_00214"/>
    </source>
</evidence>
<dbReference type="GO" id="GO:0004764">
    <property type="term" value="F:shikimate 3-dehydrogenase (NADP+) activity"/>
    <property type="evidence" value="ECO:0007669"/>
    <property type="project" value="UniProtKB-UniRule"/>
</dbReference>
<evidence type="ECO:0000259" key="10">
    <source>
        <dbReference type="Pfam" id="PF18317"/>
    </source>
</evidence>
<keyword evidence="6" id="KW-0456">Lyase</keyword>
<dbReference type="KEGG" id="hbs:IPV69_07160"/>
<dbReference type="Gene3D" id="3.40.50.10860">
    <property type="entry name" value="Leucine Dehydrogenase, chain A, domain 1"/>
    <property type="match status" value="1"/>
</dbReference>
<reference evidence="11 12" key="1">
    <citation type="submission" date="2020-10" db="EMBL/GenBank/DDBJ databases">
        <title>Wide distribution of Phycisphaera-like planctomycetes from WD2101 soil group in peatlands and genome analysis of the first cultivated representative.</title>
        <authorList>
            <person name="Dedysh S.N."/>
            <person name="Beletsky A.V."/>
            <person name="Ivanova A."/>
            <person name="Kulichevskaya I.S."/>
            <person name="Suzina N.E."/>
            <person name="Philippov D.A."/>
            <person name="Rakitin A.L."/>
            <person name="Mardanov A.V."/>
            <person name="Ravin N.V."/>
        </authorList>
    </citation>
    <scope>NUCLEOTIDE SEQUENCE [LARGE SCALE GENOMIC DNA]</scope>
    <source>
        <strain evidence="11 12">M1803</strain>
    </source>
</reference>
<name>A0A7M2X0F6_9BACT</name>
<proteinExistence type="inferred from homology"/>
<evidence type="ECO:0000313" key="12">
    <source>
        <dbReference type="Proteomes" id="UP000593765"/>
    </source>
</evidence>
<dbReference type="Pfam" id="PF18317">
    <property type="entry name" value="SDH_C"/>
    <property type="match status" value="1"/>
</dbReference>
<keyword evidence="2 7" id="KW-0521">NADP</keyword>
<feature type="binding site" evidence="6">
    <location>
        <position position="218"/>
    </location>
    <ligand>
        <name>3-dehydroquinate</name>
        <dbReference type="ChEBI" id="CHEBI:32364"/>
    </ligand>
</feature>
<dbReference type="HAMAP" id="MF_00214">
    <property type="entry name" value="AroD"/>
    <property type="match status" value="1"/>
</dbReference>
<keyword evidence="12" id="KW-1185">Reference proteome</keyword>
<keyword evidence="4 6" id="KW-0057">Aromatic amino acid biosynthesis</keyword>
<keyword evidence="6" id="KW-0704">Schiff base</keyword>
<dbReference type="PANTHER" id="PTHR21089:SF1">
    <property type="entry name" value="BIFUNCTIONAL 3-DEHYDROQUINATE DEHYDRATASE_SHIKIMATE DEHYDROGENASE, CHLOROPLASTIC"/>
    <property type="match status" value="1"/>
</dbReference>
<comment type="function">
    <text evidence="7">Involved in the biosynthesis of the chorismate, which leads to the biosynthesis of aromatic amino acids. Catalyzes the reversible NADPH linked reduction of 3-dehydroshikimate (DHSA) to yield shikimate (SA).</text>
</comment>
<dbReference type="CDD" id="cd01065">
    <property type="entry name" value="NAD_bind_Shikimate_DH"/>
    <property type="match status" value="1"/>
</dbReference>
<dbReference type="GO" id="GO:0009073">
    <property type="term" value="P:aromatic amino acid family biosynthetic process"/>
    <property type="evidence" value="ECO:0007669"/>
    <property type="project" value="UniProtKB-KW"/>
</dbReference>
<feature type="binding site" evidence="6">
    <location>
        <position position="214"/>
    </location>
    <ligand>
        <name>3-dehydroquinate</name>
        <dbReference type="ChEBI" id="CHEBI:32364"/>
    </ligand>
</feature>
<evidence type="ECO:0000256" key="3">
    <source>
        <dbReference type="ARBA" id="ARBA00023002"/>
    </source>
</evidence>
<dbReference type="Gene3D" id="3.20.20.70">
    <property type="entry name" value="Aldolase class I"/>
    <property type="match status" value="1"/>
</dbReference>
<evidence type="ECO:0000256" key="1">
    <source>
        <dbReference type="ARBA" id="ARBA00004871"/>
    </source>
</evidence>
<dbReference type="InterPro" id="IPR001381">
    <property type="entry name" value="DHquinase_I"/>
</dbReference>
<feature type="binding site" evidence="7">
    <location>
        <begin position="425"/>
        <end position="430"/>
    </location>
    <ligand>
        <name>NADP(+)</name>
        <dbReference type="ChEBI" id="CHEBI:58349"/>
    </ligand>
</feature>
<gene>
    <name evidence="7" type="primary">aroE</name>
    <name evidence="6" type="synonym">aroD</name>
    <name evidence="11" type="ORF">IPV69_07160</name>
</gene>
<feature type="domain" description="SDH C-terminal" evidence="10">
    <location>
        <begin position="517"/>
        <end position="547"/>
    </location>
</feature>
<evidence type="ECO:0000313" key="11">
    <source>
        <dbReference type="EMBL" id="QOV91129.1"/>
    </source>
</evidence>
<evidence type="ECO:0000256" key="7">
    <source>
        <dbReference type="HAMAP-Rule" id="MF_00222"/>
    </source>
</evidence>
<feature type="binding site" evidence="7">
    <location>
        <begin position="250"/>
        <end position="252"/>
    </location>
    <ligand>
        <name>shikimate</name>
        <dbReference type="ChEBI" id="CHEBI:36208"/>
    </ligand>
</feature>
<dbReference type="GO" id="GO:0009423">
    <property type="term" value="P:chorismate biosynthetic process"/>
    <property type="evidence" value="ECO:0007669"/>
    <property type="project" value="UniProtKB-UniRule"/>
</dbReference>
<feature type="binding site" evidence="7">
    <location>
        <position position="496"/>
    </location>
    <ligand>
        <name>shikimate</name>
        <dbReference type="ChEBI" id="CHEBI:36208"/>
    </ligand>
</feature>
<dbReference type="AlphaFoldDB" id="A0A7M2X0F6"/>
<dbReference type="SUPFAM" id="SSF51569">
    <property type="entry name" value="Aldolase"/>
    <property type="match status" value="1"/>
</dbReference>
<feature type="binding site" evidence="7">
    <location>
        <position position="331"/>
    </location>
    <ligand>
        <name>shikimate</name>
        <dbReference type="ChEBI" id="CHEBI:36208"/>
    </ligand>
</feature>
<dbReference type="SUPFAM" id="SSF53223">
    <property type="entry name" value="Aminoacid dehydrogenase-like, N-terminal domain"/>
    <property type="match status" value="1"/>
</dbReference>
<feature type="domain" description="Shikimate dehydrogenase substrate binding N-terminal" evidence="9">
    <location>
        <begin position="242"/>
        <end position="333"/>
    </location>
</feature>
<comment type="similarity">
    <text evidence="6">Belongs to the type-I 3-dehydroquinase family.</text>
</comment>
<dbReference type="RefSeq" id="WP_206294267.1">
    <property type="nucleotide sequence ID" value="NZ_CP063458.1"/>
</dbReference>
<feature type="binding site" evidence="6">
    <location>
        <position position="193"/>
    </location>
    <ligand>
        <name>3-dehydroquinate</name>
        <dbReference type="ChEBI" id="CHEBI:32364"/>
    </ligand>
</feature>
<dbReference type="UniPathway" id="UPA00053">
    <property type="reaction ID" value="UER00086"/>
</dbReference>
<feature type="binding site" evidence="7">
    <location>
        <position position="374"/>
    </location>
    <ligand>
        <name>shikimate</name>
        <dbReference type="ChEBI" id="CHEBI:36208"/>
    </ligand>
</feature>
<dbReference type="GO" id="GO:0019632">
    <property type="term" value="P:shikimate metabolic process"/>
    <property type="evidence" value="ECO:0007669"/>
    <property type="project" value="TreeGrafter"/>
</dbReference>
<dbReference type="InterPro" id="IPR041121">
    <property type="entry name" value="SDH_C"/>
</dbReference>
<evidence type="ECO:0000256" key="5">
    <source>
        <dbReference type="ARBA" id="ARBA00049442"/>
    </source>
</evidence>
<dbReference type="EMBL" id="CP063458">
    <property type="protein sequence ID" value="QOV91129.1"/>
    <property type="molecule type" value="Genomic_DNA"/>
</dbReference>
<feature type="active site" description="Schiff-base intermediate with substrate" evidence="6">
    <location>
        <position position="155"/>
    </location>
</feature>
<comment type="function">
    <text evidence="6">Involved in the third step of the chorismate pathway, which leads to the biosynthesis of aromatic amino acids. Catalyzes the cis-dehydration of 3-dehydroquinate (DHQ) and introduces the first double bond of the aromatic ring to yield 3-dehydroshikimate.</text>
</comment>
<dbReference type="EC" id="1.1.1.25" evidence="7"/>
<feature type="binding site" evidence="7">
    <location>
        <position position="494"/>
    </location>
    <ligand>
        <name>NADP(+)</name>
        <dbReference type="ChEBI" id="CHEBI:58349"/>
    </ligand>
</feature>
<feature type="domain" description="Quinate/shikimate 5-dehydrogenase/glutamyl-tRNA reductase" evidence="8">
    <location>
        <begin position="391"/>
        <end position="451"/>
    </location>
</feature>
<dbReference type="Gene3D" id="3.40.50.720">
    <property type="entry name" value="NAD(P)-binding Rossmann-like Domain"/>
    <property type="match status" value="1"/>
</dbReference>
<feature type="active site" description="Proton donor/acceptor" evidence="6">
    <location>
        <position position="130"/>
    </location>
</feature>
<dbReference type="InterPro" id="IPR013785">
    <property type="entry name" value="Aldolase_TIM"/>
</dbReference>
<feature type="binding site" evidence="7">
    <location>
        <position position="302"/>
    </location>
    <ligand>
        <name>shikimate</name>
        <dbReference type="ChEBI" id="CHEBI:36208"/>
    </ligand>
</feature>
<feature type="binding site" evidence="7">
    <location>
        <position position="517"/>
    </location>
    <ligand>
        <name>NADP(+)</name>
        <dbReference type="ChEBI" id="CHEBI:58349"/>
    </ligand>
</feature>
<dbReference type="SUPFAM" id="SSF51735">
    <property type="entry name" value="NAD(P)-binding Rossmann-fold domains"/>
    <property type="match status" value="1"/>
</dbReference>
<comment type="similarity">
    <text evidence="7">Belongs to the shikimate dehydrogenase family.</text>
</comment>
<comment type="caution">
    <text evidence="6">Lacks conserved residue(s) required for the propagation of feature annotation.</text>
</comment>
<dbReference type="EC" id="4.2.1.10" evidence="6"/>
<comment type="catalytic activity">
    <reaction evidence="6">
        <text>3-dehydroquinate = 3-dehydroshikimate + H2O</text>
        <dbReference type="Rhea" id="RHEA:21096"/>
        <dbReference type="ChEBI" id="CHEBI:15377"/>
        <dbReference type="ChEBI" id="CHEBI:16630"/>
        <dbReference type="ChEBI" id="CHEBI:32364"/>
        <dbReference type="EC" id="4.2.1.10"/>
    </reaction>
</comment>
<dbReference type="Pfam" id="PF08501">
    <property type="entry name" value="Shikimate_dh_N"/>
    <property type="match status" value="1"/>
</dbReference>
<dbReference type="InterPro" id="IPR036291">
    <property type="entry name" value="NAD(P)-bd_dom_sf"/>
</dbReference>
<dbReference type="Pfam" id="PF01488">
    <property type="entry name" value="Shikimate_DH"/>
    <property type="match status" value="1"/>
</dbReference>
<protein>
    <recommendedName>
        <fullName evidence="6 7">Multifunctional fusion protein</fullName>
    </recommendedName>
    <domain>
        <recommendedName>
            <fullName evidence="6">3-dehydroquinate dehydratase</fullName>
            <shortName evidence="6">3-dehydroquinase</shortName>
            <ecNumber evidence="6">4.2.1.10</ecNumber>
        </recommendedName>
        <alternativeName>
            <fullName evidence="6">Type I DHQase</fullName>
        </alternativeName>
        <alternativeName>
            <fullName evidence="6">Type I dehydroquinase</fullName>
            <shortName evidence="6">DHQ1</shortName>
        </alternativeName>
    </domain>
    <domain>
        <recommendedName>
            <fullName evidence="7">Shikimate dehydrogenase (NADP(+))</fullName>
            <shortName evidence="7">SDH</shortName>
            <ecNumber evidence="7">1.1.1.25</ecNumber>
        </recommendedName>
    </domain>
</protein>
<keyword evidence="3 7" id="KW-0560">Oxidoreductase</keyword>
<evidence type="ECO:0000256" key="2">
    <source>
        <dbReference type="ARBA" id="ARBA00022857"/>
    </source>
</evidence>
<comment type="pathway">
    <text evidence="1 7">Metabolic intermediate biosynthesis; chorismate biosynthesis; chorismate from D-erythrose 4-phosphate and phosphoenolpyruvate: step 4/7.</text>
</comment>
<comment type="pathway">
    <text evidence="6">Metabolic intermediate biosynthesis; chorismate biosynthesis; chorismate from D-erythrose 4-phosphate and phosphoenolpyruvate: step 3/7.</text>
</comment>
<comment type="subunit">
    <text evidence="6">Homodimer.</text>
</comment>
<dbReference type="Proteomes" id="UP000593765">
    <property type="component" value="Chromosome"/>
</dbReference>
<feature type="binding site" evidence="7">
    <location>
        <position position="524"/>
    </location>
    <ligand>
        <name>shikimate</name>
        <dbReference type="ChEBI" id="CHEBI:36208"/>
    </ligand>
</feature>
<dbReference type="Pfam" id="PF01487">
    <property type="entry name" value="DHquinase_I"/>
    <property type="match status" value="1"/>
</dbReference>
<organism evidence="11 12">
    <name type="scientific">Humisphaera borealis</name>
    <dbReference type="NCBI Taxonomy" id="2807512"/>
    <lineage>
        <taxon>Bacteria</taxon>
        <taxon>Pseudomonadati</taxon>
        <taxon>Planctomycetota</taxon>
        <taxon>Phycisphaerae</taxon>
        <taxon>Tepidisphaerales</taxon>
        <taxon>Tepidisphaeraceae</taxon>
        <taxon>Humisphaera</taxon>
    </lineage>
</organism>
<feature type="active site" description="Proton acceptor" evidence="7">
    <location>
        <position position="306"/>
    </location>
</feature>
<keyword evidence="6" id="KW-0028">Amino-acid biosynthesis</keyword>
<feature type="binding site" evidence="6">
    <location>
        <position position="65"/>
    </location>
    <ligand>
        <name>3-dehydroquinate</name>
        <dbReference type="ChEBI" id="CHEBI:32364"/>
    </ligand>
</feature>
<comment type="catalytic activity">
    <reaction evidence="5 7">
        <text>shikimate + NADP(+) = 3-dehydroshikimate + NADPH + H(+)</text>
        <dbReference type="Rhea" id="RHEA:17737"/>
        <dbReference type="ChEBI" id="CHEBI:15378"/>
        <dbReference type="ChEBI" id="CHEBI:16630"/>
        <dbReference type="ChEBI" id="CHEBI:36208"/>
        <dbReference type="ChEBI" id="CHEBI:57783"/>
        <dbReference type="ChEBI" id="CHEBI:58349"/>
        <dbReference type="EC" id="1.1.1.25"/>
    </reaction>
</comment>
<dbReference type="InterPro" id="IPR013708">
    <property type="entry name" value="Shikimate_DH-bd_N"/>
</dbReference>
<evidence type="ECO:0000259" key="9">
    <source>
        <dbReference type="Pfam" id="PF08501"/>
    </source>
</evidence>
<evidence type="ECO:0000259" key="8">
    <source>
        <dbReference type="Pfam" id="PF01488"/>
    </source>
</evidence>
<accession>A0A7M2X0F6</accession>
<dbReference type="InterPro" id="IPR022893">
    <property type="entry name" value="Shikimate_DH_fam"/>
</dbReference>
<dbReference type="CDD" id="cd00502">
    <property type="entry name" value="DHQase_I"/>
    <property type="match status" value="1"/>
</dbReference>
<sequence length="550" mass="59103">MTYLCVAIFVQSEQQAQRDIALAAEAGADMVELRIDDHADLGAIGLGQLSLLLQSSSLPAIVTCRPIWEGGRSRLSDTDRLALLSAADEADAAYLDVELETTRHAEAKDFLDDKLPRRREERAGLIFSSHDFTGRPAKLTAIFDELVRSPADVAKIVWTARTVRDNLEAFELLRHRAKPTIALCMGEAGLISRVLAKKFGAFLTFASLETGGGTAPGQVSVRDMKRLYRWDAIAPATKVYGVVGSPVAHSMSPAIHNAAFDTTGFDGVYVPLLVEPSYESFKAFMETFLAAEGLHLSGLSVTIPHKENALRYLKEKGAEIDPLAERIGALNTIAIRRVRLGGRGGNGVEESNAEPSNAVASAKADPTLYGTSTDYAAILDSITTKLGISREQLKDYRVAVIGAGGTGRTAVAALAHYGATVVVYNRTREKADALAAEFNGKTGKVVAADMAKLCDSCCQIYINTTSIGMSPNVEQSAFGDRPPALSADSVVFDAVYNPVRTMFIRQAEAAGARTINGVEMFVRQAAAQFELWTGTPAPTDVMRNVVESRL</sequence>
<evidence type="ECO:0000256" key="4">
    <source>
        <dbReference type="ARBA" id="ARBA00023141"/>
    </source>
</evidence>
<dbReference type="PANTHER" id="PTHR21089">
    <property type="entry name" value="SHIKIMATE DEHYDROGENASE"/>
    <property type="match status" value="1"/>
</dbReference>
<dbReference type="InterPro" id="IPR006151">
    <property type="entry name" value="Shikm_DH/Glu-tRNA_Rdtase"/>
</dbReference>
<feature type="binding site" evidence="6">
    <location>
        <begin position="32"/>
        <end position="34"/>
    </location>
    <ligand>
        <name>3-dehydroquinate</name>
        <dbReference type="ChEBI" id="CHEBI:32364"/>
    </ligand>
</feature>
<dbReference type="GO" id="GO:0003855">
    <property type="term" value="F:3-dehydroquinate dehydratase activity"/>
    <property type="evidence" value="ECO:0007669"/>
    <property type="project" value="UniProtKB-UniRule"/>
</dbReference>